<sequence>MLRSSRQRSGLLLSGMTGQDSLSALYGNGSSPCSSSTVKTCFRDLMLTFIITASLNFVELASARHLSKQYSKHAVMEVKDINEDLNSNNGGYNGNYPAKPATYPTPVPGVPITHP</sequence>
<gene>
    <name evidence="2" type="ORF">J5N97_005358</name>
</gene>
<evidence type="ECO:0000313" key="2">
    <source>
        <dbReference type="EMBL" id="KAJ0987002.1"/>
    </source>
</evidence>
<dbReference type="EMBL" id="JAGGNH010000001">
    <property type="protein sequence ID" value="KAJ0987002.1"/>
    <property type="molecule type" value="Genomic_DNA"/>
</dbReference>
<reference evidence="2" key="2">
    <citation type="journal article" date="2022" name="Hortic Res">
        <title>The genome of Dioscorea zingiberensis sheds light on the biosynthesis, origin and evolution of the medicinally important diosgenin saponins.</title>
        <authorList>
            <person name="Li Y."/>
            <person name="Tan C."/>
            <person name="Li Z."/>
            <person name="Guo J."/>
            <person name="Li S."/>
            <person name="Chen X."/>
            <person name="Wang C."/>
            <person name="Dai X."/>
            <person name="Yang H."/>
            <person name="Song W."/>
            <person name="Hou L."/>
            <person name="Xu J."/>
            <person name="Tong Z."/>
            <person name="Xu A."/>
            <person name="Yuan X."/>
            <person name="Wang W."/>
            <person name="Yang Q."/>
            <person name="Chen L."/>
            <person name="Sun Z."/>
            <person name="Wang K."/>
            <person name="Pan B."/>
            <person name="Chen J."/>
            <person name="Bao Y."/>
            <person name="Liu F."/>
            <person name="Qi X."/>
            <person name="Gang D.R."/>
            <person name="Wen J."/>
            <person name="Li J."/>
        </authorList>
    </citation>
    <scope>NUCLEOTIDE SEQUENCE</scope>
    <source>
        <strain evidence="2">Dzin_1.0</strain>
    </source>
</reference>
<feature type="region of interest" description="Disordered" evidence="1">
    <location>
        <begin position="84"/>
        <end position="115"/>
    </location>
</feature>
<reference evidence="2" key="1">
    <citation type="submission" date="2021-03" db="EMBL/GenBank/DDBJ databases">
        <authorList>
            <person name="Li Z."/>
            <person name="Yang C."/>
        </authorList>
    </citation>
    <scope>NUCLEOTIDE SEQUENCE</scope>
    <source>
        <strain evidence="2">Dzin_1.0</strain>
        <tissue evidence="2">Leaf</tissue>
    </source>
</reference>
<protein>
    <submittedName>
        <fullName evidence="2">Uncharacterized protein</fullName>
    </submittedName>
</protein>
<comment type="caution">
    <text evidence="2">The sequence shown here is derived from an EMBL/GenBank/DDBJ whole genome shotgun (WGS) entry which is preliminary data.</text>
</comment>
<evidence type="ECO:0000313" key="3">
    <source>
        <dbReference type="Proteomes" id="UP001085076"/>
    </source>
</evidence>
<organism evidence="2 3">
    <name type="scientific">Dioscorea zingiberensis</name>
    <dbReference type="NCBI Taxonomy" id="325984"/>
    <lineage>
        <taxon>Eukaryota</taxon>
        <taxon>Viridiplantae</taxon>
        <taxon>Streptophyta</taxon>
        <taxon>Embryophyta</taxon>
        <taxon>Tracheophyta</taxon>
        <taxon>Spermatophyta</taxon>
        <taxon>Magnoliopsida</taxon>
        <taxon>Liliopsida</taxon>
        <taxon>Dioscoreales</taxon>
        <taxon>Dioscoreaceae</taxon>
        <taxon>Dioscorea</taxon>
    </lineage>
</organism>
<name>A0A9D5HT07_9LILI</name>
<accession>A0A9D5HT07</accession>
<feature type="compositionally biased region" description="Low complexity" evidence="1">
    <location>
        <begin position="86"/>
        <end position="96"/>
    </location>
</feature>
<dbReference type="AlphaFoldDB" id="A0A9D5HT07"/>
<evidence type="ECO:0000256" key="1">
    <source>
        <dbReference type="SAM" id="MobiDB-lite"/>
    </source>
</evidence>
<feature type="compositionally biased region" description="Pro residues" evidence="1">
    <location>
        <begin position="103"/>
        <end position="115"/>
    </location>
</feature>
<proteinExistence type="predicted"/>
<keyword evidence="3" id="KW-1185">Reference proteome</keyword>
<dbReference type="Proteomes" id="UP001085076">
    <property type="component" value="Miscellaneous, Linkage group lg01"/>
</dbReference>